<dbReference type="RefSeq" id="WP_073134234.1">
    <property type="nucleotide sequence ID" value="NZ_FQWQ01000001.1"/>
</dbReference>
<dbReference type="Pfam" id="PF13715">
    <property type="entry name" value="CarbopepD_reg_2"/>
    <property type="match status" value="1"/>
</dbReference>
<evidence type="ECO:0000313" key="2">
    <source>
        <dbReference type="EMBL" id="SHG94495.1"/>
    </source>
</evidence>
<dbReference type="InterPro" id="IPR008969">
    <property type="entry name" value="CarboxyPept-like_regulatory"/>
</dbReference>
<feature type="signal peptide" evidence="1">
    <location>
        <begin position="1"/>
        <end position="18"/>
    </location>
</feature>
<dbReference type="AlphaFoldDB" id="A0A1M5NYE8"/>
<accession>A0A1M5NYE8</accession>
<organism evidence="2 3">
    <name type="scientific">Chryseolinea serpens</name>
    <dbReference type="NCBI Taxonomy" id="947013"/>
    <lineage>
        <taxon>Bacteria</taxon>
        <taxon>Pseudomonadati</taxon>
        <taxon>Bacteroidota</taxon>
        <taxon>Cytophagia</taxon>
        <taxon>Cytophagales</taxon>
        <taxon>Fulvivirgaceae</taxon>
        <taxon>Chryseolinea</taxon>
    </lineage>
</organism>
<gene>
    <name evidence="2" type="ORF">SAMN04488109_2579</name>
</gene>
<evidence type="ECO:0000256" key="1">
    <source>
        <dbReference type="SAM" id="SignalP"/>
    </source>
</evidence>
<dbReference type="EMBL" id="FQWQ01000001">
    <property type="protein sequence ID" value="SHG94495.1"/>
    <property type="molecule type" value="Genomic_DNA"/>
</dbReference>
<feature type="chain" id="PRO_5009912753" evidence="1">
    <location>
        <begin position="19"/>
        <end position="401"/>
    </location>
</feature>
<evidence type="ECO:0000313" key="3">
    <source>
        <dbReference type="Proteomes" id="UP000184212"/>
    </source>
</evidence>
<name>A0A1M5NYE8_9BACT</name>
<protein>
    <submittedName>
        <fullName evidence="2">CarboxypepD_reg-like domain-containing protein</fullName>
    </submittedName>
</protein>
<dbReference type="Proteomes" id="UP000184212">
    <property type="component" value="Unassembled WGS sequence"/>
</dbReference>
<dbReference type="OrthoDB" id="1489599at2"/>
<keyword evidence="1" id="KW-0732">Signal</keyword>
<dbReference type="STRING" id="947013.SAMN04488109_2579"/>
<sequence>MRVLLLFAASLLFFGANGQKLTLSARVLDNETQEPLTYASIGIKGKPIGTISNLNGEFDFHFPAEYRNELLIISMIGYENFEAPIWSLLENDTKMILMSKSTTVLPEIVVTDSLTGGEILQVALARVDQNFPMQPFMLDGFYRDVKKVGGTYISLLEAAVKIFDENYAEPRNKSKLRERVKLVEVRKSLGYDNKFTTYFGQRNLLEDLLLHNNIRYRQIDVDDEFLSSIVREKDSFYNDQEIYVVSNTKDFFLQVYINKADYSILHLEFEISGDSQEKRKNLVSKFVSFKKSIDFKRYDGKMYLNYITVTSKERWYEASTDQFKFETELVQHLLINHVLPNPLSRIGTTEKMRNYGLQYQDYPYNKKFWDEYNVIKETPIDRKVLDDLEKIAPLEKQFENN</sequence>
<dbReference type="SUPFAM" id="SSF49464">
    <property type="entry name" value="Carboxypeptidase regulatory domain-like"/>
    <property type="match status" value="1"/>
</dbReference>
<keyword evidence="3" id="KW-1185">Reference proteome</keyword>
<reference evidence="2 3" key="1">
    <citation type="submission" date="2016-11" db="EMBL/GenBank/DDBJ databases">
        <authorList>
            <person name="Jaros S."/>
            <person name="Januszkiewicz K."/>
            <person name="Wedrychowicz H."/>
        </authorList>
    </citation>
    <scope>NUCLEOTIDE SEQUENCE [LARGE SCALE GENOMIC DNA]</scope>
    <source>
        <strain evidence="2 3">DSM 24574</strain>
    </source>
</reference>
<proteinExistence type="predicted"/>